<dbReference type="Proteomes" id="UP000306477">
    <property type="component" value="Unassembled WGS sequence"/>
</dbReference>
<name>A0A4S3PV37_9BACI</name>
<dbReference type="InterPro" id="IPR011051">
    <property type="entry name" value="RmlC_Cupin_sf"/>
</dbReference>
<organism evidence="2 3">
    <name type="scientific">Bacillus timonensis</name>
    <dbReference type="NCBI Taxonomy" id="1033734"/>
    <lineage>
        <taxon>Bacteria</taxon>
        <taxon>Bacillati</taxon>
        <taxon>Bacillota</taxon>
        <taxon>Bacilli</taxon>
        <taxon>Bacillales</taxon>
        <taxon>Bacillaceae</taxon>
        <taxon>Bacillus</taxon>
    </lineage>
</organism>
<protein>
    <submittedName>
        <fullName evidence="2">Cupin domain-containing protein</fullName>
    </submittedName>
</protein>
<dbReference type="STRING" id="1033734.GCA_000285535_02878"/>
<comment type="caution">
    <text evidence="2">The sequence shown here is derived from an EMBL/GenBank/DDBJ whole genome shotgun (WGS) entry which is preliminary data.</text>
</comment>
<dbReference type="Gene3D" id="2.60.120.10">
    <property type="entry name" value="Jelly Rolls"/>
    <property type="match status" value="1"/>
</dbReference>
<dbReference type="EMBL" id="SLUB01000013">
    <property type="protein sequence ID" value="THE12802.1"/>
    <property type="molecule type" value="Genomic_DNA"/>
</dbReference>
<gene>
    <name evidence="2" type="ORF">E1I69_09490</name>
</gene>
<dbReference type="InterPro" id="IPR014710">
    <property type="entry name" value="RmlC-like_jellyroll"/>
</dbReference>
<reference evidence="2 3" key="1">
    <citation type="journal article" date="2019" name="Indoor Air">
        <title>Impacts of indoor surface finishes on bacterial viability.</title>
        <authorList>
            <person name="Hu J."/>
            <person name="Maamar S.B."/>
            <person name="Glawe A.J."/>
            <person name="Gottel N."/>
            <person name="Gilbert J.A."/>
            <person name="Hartmann E.M."/>
        </authorList>
    </citation>
    <scope>NUCLEOTIDE SEQUENCE [LARGE SCALE GENOMIC DNA]</scope>
    <source>
        <strain evidence="2 3">AF060A6</strain>
    </source>
</reference>
<evidence type="ECO:0000313" key="3">
    <source>
        <dbReference type="Proteomes" id="UP000306477"/>
    </source>
</evidence>
<proteinExistence type="predicted"/>
<evidence type="ECO:0000259" key="1">
    <source>
        <dbReference type="Pfam" id="PF07883"/>
    </source>
</evidence>
<dbReference type="RefSeq" id="WP_136379373.1">
    <property type="nucleotide sequence ID" value="NZ_SLUB01000013.1"/>
</dbReference>
<dbReference type="SUPFAM" id="SSF51182">
    <property type="entry name" value="RmlC-like cupins"/>
    <property type="match status" value="1"/>
</dbReference>
<evidence type="ECO:0000313" key="2">
    <source>
        <dbReference type="EMBL" id="THE12802.1"/>
    </source>
</evidence>
<dbReference type="Pfam" id="PF07883">
    <property type="entry name" value="Cupin_2"/>
    <property type="match status" value="1"/>
</dbReference>
<feature type="domain" description="Cupin type-2" evidence="1">
    <location>
        <begin position="32"/>
        <end position="99"/>
    </location>
</feature>
<keyword evidence="3" id="KW-1185">Reference proteome</keyword>
<dbReference type="InterPro" id="IPR013096">
    <property type="entry name" value="Cupin_2"/>
</dbReference>
<dbReference type="AlphaFoldDB" id="A0A4S3PV37"/>
<accession>A0A4S3PV37</accession>
<dbReference type="OrthoDB" id="6311549at2"/>
<sequence length="113" mass="12918">MKKEMLDNFIEYNEERLTKRIIFKEGGSTVFVLNFMPKQILPAHKHPGSNVYLHVLTGEGTFTIDEQEVKVKKNDVIVINGEESLSFLNDGSENVSLYVTLTKIPDERFAQDV</sequence>